<dbReference type="InterPro" id="IPR013328">
    <property type="entry name" value="6PGD_dom2"/>
</dbReference>
<evidence type="ECO:0000313" key="9">
    <source>
        <dbReference type="EMBL" id="AJP05147.1"/>
    </source>
</evidence>
<sequence>MNGAWTSRKLAIVGAGVMGAGIATLAVGHGVPVLLLDIHEERLRRARDAVRRELGFARLMGKLPKGATGHLTLSTSYDDLRDADAVIEAVTETTDAKAKALAEICAAVAPGTLITSNTSAIPVDELAGRTTRPQDVVGTHFMNPPYLIRAVEVVRGPRTGDAAMAALRSLLAALDREEVLVGDGPGFVSNRILMRVINDAARLVEEGRASAEAVDQVFTGCFGHPTGPLATADLIGLDNVVDTLRVLHDRTQDDGYLACDLLVEKVRSGDHGRKTGKGFHIYGGTSA</sequence>
<evidence type="ECO:0000259" key="8">
    <source>
        <dbReference type="Pfam" id="PF02737"/>
    </source>
</evidence>
<reference evidence="9 10" key="1">
    <citation type="submission" date="2015-02" db="EMBL/GenBank/DDBJ databases">
        <title>Genome sequence of thermotolerant Streptomyces cyaneogriseus subsp. Noncyanogenus NMWT1, the producer of nematocidal antibiotics nemadectin.</title>
        <authorList>
            <person name="Wang H."/>
            <person name="Li C."/>
            <person name="Xiang W."/>
            <person name="Wang X."/>
        </authorList>
    </citation>
    <scope>NUCLEOTIDE SEQUENCE [LARGE SCALE GENOMIC DNA]</scope>
    <source>
        <strain evidence="9 10">NMWT 1</strain>
    </source>
</reference>
<accession>A0A0C5FYM2</accession>
<dbReference type="InterPro" id="IPR022694">
    <property type="entry name" value="3-OHacyl-CoA_DH"/>
</dbReference>
<dbReference type="GO" id="GO:0070403">
    <property type="term" value="F:NAD+ binding"/>
    <property type="evidence" value="ECO:0007669"/>
    <property type="project" value="InterPro"/>
</dbReference>
<dbReference type="GO" id="GO:0016616">
    <property type="term" value="F:oxidoreductase activity, acting on the CH-OH group of donors, NAD or NADP as acceptor"/>
    <property type="evidence" value="ECO:0007669"/>
    <property type="project" value="InterPro"/>
</dbReference>
<dbReference type="OrthoDB" id="3229174at2"/>
<proteinExistence type="inferred from homology"/>
<dbReference type="RefSeq" id="WP_044386597.1">
    <property type="nucleotide sequence ID" value="NZ_CP010849.1"/>
</dbReference>
<dbReference type="InterPro" id="IPR036291">
    <property type="entry name" value="NAD(P)-bd_dom_sf"/>
</dbReference>
<keyword evidence="6" id="KW-1133">Transmembrane helix</keyword>
<feature type="binding site" evidence="5">
    <location>
        <position position="274"/>
    </location>
    <ligand>
        <name>NAD(+)</name>
        <dbReference type="ChEBI" id="CHEBI:57540"/>
    </ligand>
</feature>
<dbReference type="EMBL" id="CP010849">
    <property type="protein sequence ID" value="AJP05147.1"/>
    <property type="molecule type" value="Genomic_DNA"/>
</dbReference>
<dbReference type="PIRSF" id="PIRSF000105">
    <property type="entry name" value="HCDH"/>
    <property type="match status" value="1"/>
</dbReference>
<dbReference type="PATRIC" id="fig|477245.3.peg.6534"/>
<dbReference type="Pfam" id="PF02737">
    <property type="entry name" value="3HCDH_N"/>
    <property type="match status" value="1"/>
</dbReference>
<keyword evidence="10" id="KW-1185">Reference proteome</keyword>
<comment type="pathway">
    <text evidence="1">Lipid metabolism; butanoate metabolism.</text>
</comment>
<dbReference type="Pfam" id="PF00725">
    <property type="entry name" value="3HCDH"/>
    <property type="match status" value="1"/>
</dbReference>
<evidence type="ECO:0000256" key="3">
    <source>
        <dbReference type="ARBA" id="ARBA00023002"/>
    </source>
</evidence>
<dbReference type="InterPro" id="IPR008927">
    <property type="entry name" value="6-PGluconate_DH-like_C_sf"/>
</dbReference>
<dbReference type="PANTHER" id="PTHR48075:SF5">
    <property type="entry name" value="3-HYDROXYBUTYRYL-COA DEHYDROGENASE"/>
    <property type="match status" value="1"/>
</dbReference>
<evidence type="ECO:0000256" key="1">
    <source>
        <dbReference type="ARBA" id="ARBA00005086"/>
    </source>
</evidence>
<dbReference type="SUPFAM" id="SSF48179">
    <property type="entry name" value="6-phosphogluconate dehydrogenase C-terminal domain-like"/>
    <property type="match status" value="1"/>
</dbReference>
<keyword evidence="3" id="KW-0560">Oxidoreductase</keyword>
<protein>
    <submittedName>
        <fullName evidence="9">3-hydroxyacyl-CoA dehydrogenase</fullName>
    </submittedName>
</protein>
<dbReference type="STRING" id="477245.TU94_30700"/>
<feature type="binding site" evidence="5">
    <location>
        <position position="92"/>
    </location>
    <ligand>
        <name>NAD(+)</name>
        <dbReference type="ChEBI" id="CHEBI:57540"/>
    </ligand>
</feature>
<dbReference type="HOGENOM" id="CLU_009834_2_0_11"/>
<dbReference type="PANTHER" id="PTHR48075">
    <property type="entry name" value="3-HYDROXYACYL-COA DEHYDROGENASE FAMILY PROTEIN"/>
    <property type="match status" value="1"/>
</dbReference>
<evidence type="ECO:0000256" key="4">
    <source>
        <dbReference type="PIRSR" id="PIRSR000105-1"/>
    </source>
</evidence>
<feature type="binding site" evidence="5">
    <location>
        <position position="119"/>
    </location>
    <ligand>
        <name>NAD(+)</name>
        <dbReference type="ChEBI" id="CHEBI:57540"/>
    </ligand>
</feature>
<evidence type="ECO:0000256" key="5">
    <source>
        <dbReference type="PIRSR" id="PIRSR000105-2"/>
    </source>
</evidence>
<feature type="domain" description="3-hydroxyacyl-CoA dehydrogenase C-terminal" evidence="7">
    <location>
        <begin position="186"/>
        <end position="281"/>
    </location>
</feature>
<dbReference type="KEGG" id="scw:TU94_30700"/>
<comment type="similarity">
    <text evidence="2">Belongs to the 3-hydroxyacyl-CoA dehydrogenase family.</text>
</comment>
<feature type="domain" description="3-hydroxyacyl-CoA dehydrogenase NAD binding" evidence="8">
    <location>
        <begin position="9"/>
        <end position="183"/>
    </location>
</feature>
<keyword evidence="6" id="KW-0472">Membrane</keyword>
<gene>
    <name evidence="9" type="ORF">TU94_30700</name>
</gene>
<keyword evidence="6" id="KW-0812">Transmembrane</keyword>
<evidence type="ECO:0000313" key="10">
    <source>
        <dbReference type="Proteomes" id="UP000032234"/>
    </source>
</evidence>
<feature type="transmembrane region" description="Helical" evidence="6">
    <location>
        <begin position="12"/>
        <end position="36"/>
    </location>
</feature>
<feature type="binding site" evidence="5">
    <location>
        <begin position="14"/>
        <end position="19"/>
    </location>
    <ligand>
        <name>NAD(+)</name>
        <dbReference type="ChEBI" id="CHEBI:57540"/>
    </ligand>
</feature>
<dbReference type="Gene3D" id="3.40.50.720">
    <property type="entry name" value="NAD(P)-binding Rossmann-like Domain"/>
    <property type="match status" value="1"/>
</dbReference>
<dbReference type="InterPro" id="IPR006108">
    <property type="entry name" value="3HC_DH_C"/>
</dbReference>
<dbReference type="GO" id="GO:0006631">
    <property type="term" value="P:fatty acid metabolic process"/>
    <property type="evidence" value="ECO:0007669"/>
    <property type="project" value="InterPro"/>
</dbReference>
<dbReference type="Gene3D" id="1.10.1040.10">
    <property type="entry name" value="N-(1-d-carboxylethyl)-l-norvaline Dehydrogenase, domain 2"/>
    <property type="match status" value="1"/>
</dbReference>
<feature type="binding site" evidence="5">
    <location>
        <position position="97"/>
    </location>
    <ligand>
        <name>NAD(+)</name>
        <dbReference type="ChEBI" id="CHEBI:57540"/>
    </ligand>
</feature>
<keyword evidence="5" id="KW-0520">NAD</keyword>
<feature type="binding site" evidence="5">
    <location>
        <position position="37"/>
    </location>
    <ligand>
        <name>NAD(+)</name>
        <dbReference type="ChEBI" id="CHEBI:57540"/>
    </ligand>
</feature>
<dbReference type="Proteomes" id="UP000032234">
    <property type="component" value="Chromosome"/>
</dbReference>
<evidence type="ECO:0000259" key="7">
    <source>
        <dbReference type="Pfam" id="PF00725"/>
    </source>
</evidence>
<organism evidence="9 10">
    <name type="scientific">Streptomyces cyaneogriseus subsp. noncyanogenus</name>
    <dbReference type="NCBI Taxonomy" id="477245"/>
    <lineage>
        <taxon>Bacteria</taxon>
        <taxon>Bacillati</taxon>
        <taxon>Actinomycetota</taxon>
        <taxon>Actinomycetes</taxon>
        <taxon>Kitasatosporales</taxon>
        <taxon>Streptomycetaceae</taxon>
        <taxon>Streptomyces</taxon>
    </lineage>
</organism>
<evidence type="ECO:0000256" key="6">
    <source>
        <dbReference type="SAM" id="Phobius"/>
    </source>
</evidence>
<dbReference type="AlphaFoldDB" id="A0A0C5FYM2"/>
<feature type="site" description="Important for catalytic activity" evidence="4">
    <location>
        <position position="140"/>
    </location>
</feature>
<dbReference type="InterPro" id="IPR006176">
    <property type="entry name" value="3-OHacyl-CoA_DH_NAD-bd"/>
</dbReference>
<dbReference type="SUPFAM" id="SSF51735">
    <property type="entry name" value="NAD(P)-binding Rossmann-fold domains"/>
    <property type="match status" value="1"/>
</dbReference>
<feature type="binding site" evidence="5">
    <location>
        <position position="143"/>
    </location>
    <ligand>
        <name>NAD(+)</name>
        <dbReference type="ChEBI" id="CHEBI:57540"/>
    </ligand>
</feature>
<name>A0A0C5FYM2_9ACTN</name>
<evidence type="ECO:0000256" key="2">
    <source>
        <dbReference type="ARBA" id="ARBA00009463"/>
    </source>
</evidence>